<dbReference type="CDD" id="cd07037">
    <property type="entry name" value="TPP_PYR_MenD"/>
    <property type="match status" value="1"/>
</dbReference>
<dbReference type="InterPro" id="IPR032264">
    <property type="entry name" value="MenD_middle"/>
</dbReference>
<dbReference type="PANTHER" id="PTHR42916">
    <property type="entry name" value="2-SUCCINYL-5-ENOLPYRUVYL-6-HYDROXY-3-CYCLOHEXENE-1-CARBOXYLATE SYNTHASE"/>
    <property type="match status" value="1"/>
</dbReference>
<dbReference type="InterPro" id="IPR029061">
    <property type="entry name" value="THDP-binding"/>
</dbReference>
<gene>
    <name evidence="9" type="ORF">UFOPK2334_00173</name>
</gene>
<evidence type="ECO:0000313" key="9">
    <source>
        <dbReference type="EMBL" id="CAB4664710.1"/>
    </source>
</evidence>
<dbReference type="InterPro" id="IPR011766">
    <property type="entry name" value="TPP_enzyme_TPP-bd"/>
</dbReference>
<evidence type="ECO:0000256" key="2">
    <source>
        <dbReference type="ARBA" id="ARBA00022723"/>
    </source>
</evidence>
<sequence>MSSSGDTAATFCATLVDEWERQGVVHAVVAPGSRSTPLAIALSRSDIIRVHVFHDERSAAFAALGIGSASGAPAILLCTSGTAATHFHAAVVEAHQSDVPMIVCTADRPPELRDVAAPQTIDQTHLFGSAVRWFHDPGVPSREASSSWRSLAARSVQASVGVRPGPVHLNLPFREPLVGNVVDMPQARDGSWSVVSRLSASTEHGEEHVAQILSGRRGVVIAGRGAGRDVLLLANALGWPIFADPLSGVRENDDAVIIGFDSILRSDAFASSHFPEVVVRVGSTPASKVLSQWVTRSGARIVQLRSSEMVIDQDHSVEATVVGDIGSSIRVLAKSVTSCDKKWREEWIASERVAQKVIDIWASRNFSEPSVARAVTAAMNVGEHLVISSSMPIRDVEWYGTATPGVTVYSNRGANGIDGVVSTAVGVALATRAPVTLLIGDVACIHDSNGLWALNRREVDLKIVVTNNDGGSIFSFLPQASVVSENTFELLYGTPHGVSFEHLAAAHGIEFDRASSTEDLHHALSRHGTRLIEVPCDRSVNVAQHEALQAEVISAIEAMA</sequence>
<dbReference type="NCBIfam" id="TIGR00173">
    <property type="entry name" value="menD"/>
    <property type="match status" value="1"/>
</dbReference>
<dbReference type="GO" id="GO:0046872">
    <property type="term" value="F:metal ion binding"/>
    <property type="evidence" value="ECO:0007669"/>
    <property type="project" value="UniProtKB-KW"/>
</dbReference>
<dbReference type="PANTHER" id="PTHR42916:SF1">
    <property type="entry name" value="PROTEIN PHYLLO, CHLOROPLASTIC"/>
    <property type="match status" value="1"/>
</dbReference>
<keyword evidence="3" id="KW-0460">Magnesium</keyword>
<evidence type="ECO:0000259" key="8">
    <source>
        <dbReference type="Pfam" id="PF16582"/>
    </source>
</evidence>
<evidence type="ECO:0000259" key="6">
    <source>
        <dbReference type="Pfam" id="PF02775"/>
    </source>
</evidence>
<dbReference type="HAMAP" id="MF_01659">
    <property type="entry name" value="MenD"/>
    <property type="match status" value="1"/>
</dbReference>
<dbReference type="Pfam" id="PF02775">
    <property type="entry name" value="TPP_enzyme_C"/>
    <property type="match status" value="1"/>
</dbReference>
<feature type="domain" description="Menaquinone biosynthesis protein MenD middle" evidence="8">
    <location>
        <begin position="206"/>
        <end position="381"/>
    </location>
</feature>
<accession>A0A6J6LS63</accession>
<keyword evidence="2" id="KW-0479">Metal-binding</keyword>
<feature type="domain" description="Thiamine pyrophosphate enzyme N-terminal TPP-binding" evidence="7">
    <location>
        <begin position="14"/>
        <end position="125"/>
    </location>
</feature>
<proteinExistence type="inferred from homology"/>
<dbReference type="InterPro" id="IPR012001">
    <property type="entry name" value="Thiamin_PyroP_enz_TPP-bd_dom"/>
</dbReference>
<evidence type="ECO:0000256" key="4">
    <source>
        <dbReference type="ARBA" id="ARBA00023052"/>
    </source>
</evidence>
<dbReference type="AlphaFoldDB" id="A0A6J6LS63"/>
<dbReference type="Gene3D" id="3.40.50.1220">
    <property type="entry name" value="TPP-binding domain"/>
    <property type="match status" value="1"/>
</dbReference>
<evidence type="ECO:0000256" key="1">
    <source>
        <dbReference type="ARBA" id="ARBA00022679"/>
    </source>
</evidence>
<evidence type="ECO:0000256" key="5">
    <source>
        <dbReference type="ARBA" id="ARBA00023211"/>
    </source>
</evidence>
<dbReference type="Pfam" id="PF16582">
    <property type="entry name" value="TPP_enzyme_M_2"/>
    <property type="match status" value="1"/>
</dbReference>
<keyword evidence="4" id="KW-0786">Thiamine pyrophosphate</keyword>
<keyword evidence="5" id="KW-0464">Manganese</keyword>
<dbReference type="SUPFAM" id="SSF52518">
    <property type="entry name" value="Thiamin diphosphate-binding fold (THDP-binding)"/>
    <property type="match status" value="2"/>
</dbReference>
<dbReference type="GO" id="GO:0070204">
    <property type="term" value="F:2-succinyl-5-enolpyruvyl-6-hydroxy-3-cyclohexene-1-carboxylic-acid synthase activity"/>
    <property type="evidence" value="ECO:0007669"/>
    <property type="project" value="InterPro"/>
</dbReference>
<name>A0A6J6LS63_9ZZZZ</name>
<keyword evidence="1" id="KW-0808">Transferase</keyword>
<dbReference type="Gene3D" id="3.40.50.970">
    <property type="match status" value="2"/>
</dbReference>
<dbReference type="InterPro" id="IPR029035">
    <property type="entry name" value="DHS-like_NAD/FAD-binding_dom"/>
</dbReference>
<dbReference type="CDD" id="cd02009">
    <property type="entry name" value="TPP_SHCHC_synthase"/>
    <property type="match status" value="1"/>
</dbReference>
<evidence type="ECO:0000256" key="3">
    <source>
        <dbReference type="ARBA" id="ARBA00022842"/>
    </source>
</evidence>
<dbReference type="GO" id="GO:0009234">
    <property type="term" value="P:menaquinone biosynthetic process"/>
    <property type="evidence" value="ECO:0007669"/>
    <property type="project" value="InterPro"/>
</dbReference>
<dbReference type="InterPro" id="IPR004433">
    <property type="entry name" value="MenaQ_synth_MenD"/>
</dbReference>
<feature type="domain" description="Thiamine pyrophosphate enzyme TPP-binding" evidence="6">
    <location>
        <begin position="420"/>
        <end position="526"/>
    </location>
</feature>
<reference evidence="9" key="1">
    <citation type="submission" date="2020-05" db="EMBL/GenBank/DDBJ databases">
        <authorList>
            <person name="Chiriac C."/>
            <person name="Salcher M."/>
            <person name="Ghai R."/>
            <person name="Kavagutti S V."/>
        </authorList>
    </citation>
    <scope>NUCLEOTIDE SEQUENCE</scope>
</reference>
<dbReference type="EMBL" id="CAEZXA010000007">
    <property type="protein sequence ID" value="CAB4664710.1"/>
    <property type="molecule type" value="Genomic_DNA"/>
</dbReference>
<evidence type="ECO:0000259" key="7">
    <source>
        <dbReference type="Pfam" id="PF02776"/>
    </source>
</evidence>
<dbReference type="SUPFAM" id="SSF52467">
    <property type="entry name" value="DHS-like NAD/FAD-binding domain"/>
    <property type="match status" value="1"/>
</dbReference>
<dbReference type="PIRSF" id="PIRSF004983">
    <property type="entry name" value="MenD"/>
    <property type="match status" value="1"/>
</dbReference>
<organism evidence="9">
    <name type="scientific">freshwater metagenome</name>
    <dbReference type="NCBI Taxonomy" id="449393"/>
    <lineage>
        <taxon>unclassified sequences</taxon>
        <taxon>metagenomes</taxon>
        <taxon>ecological metagenomes</taxon>
    </lineage>
</organism>
<dbReference type="Pfam" id="PF02776">
    <property type="entry name" value="TPP_enzyme_N"/>
    <property type="match status" value="1"/>
</dbReference>
<protein>
    <submittedName>
        <fullName evidence="9">Unannotated protein</fullName>
    </submittedName>
</protein>
<dbReference type="GO" id="GO:0030976">
    <property type="term" value="F:thiamine pyrophosphate binding"/>
    <property type="evidence" value="ECO:0007669"/>
    <property type="project" value="InterPro"/>
</dbReference>